<name>A0A9W6T568_AMBMO</name>
<feature type="region of interest" description="Disordered" evidence="1">
    <location>
        <begin position="21"/>
        <end position="42"/>
    </location>
</feature>
<evidence type="ECO:0000313" key="3">
    <source>
        <dbReference type="Proteomes" id="UP001165063"/>
    </source>
</evidence>
<dbReference type="Proteomes" id="UP001165063">
    <property type="component" value="Unassembled WGS sequence"/>
</dbReference>
<organism evidence="2 3">
    <name type="scientific">Ambrosiozyma monospora</name>
    <name type="common">Yeast</name>
    <name type="synonym">Endomycopsis monosporus</name>
    <dbReference type="NCBI Taxonomy" id="43982"/>
    <lineage>
        <taxon>Eukaryota</taxon>
        <taxon>Fungi</taxon>
        <taxon>Dikarya</taxon>
        <taxon>Ascomycota</taxon>
        <taxon>Saccharomycotina</taxon>
        <taxon>Pichiomycetes</taxon>
        <taxon>Pichiales</taxon>
        <taxon>Pichiaceae</taxon>
        <taxon>Ambrosiozyma</taxon>
    </lineage>
</organism>
<comment type="caution">
    <text evidence="2">The sequence shown here is derived from an EMBL/GenBank/DDBJ whole genome shotgun (WGS) entry which is preliminary data.</text>
</comment>
<reference evidence="2" key="1">
    <citation type="submission" date="2023-04" db="EMBL/GenBank/DDBJ databases">
        <title>Ambrosiozyma monospora NBRC 1965.</title>
        <authorList>
            <person name="Ichikawa N."/>
            <person name="Sato H."/>
            <person name="Tonouchi N."/>
        </authorList>
    </citation>
    <scope>NUCLEOTIDE SEQUENCE</scope>
    <source>
        <strain evidence="2">NBRC 1965</strain>
    </source>
</reference>
<proteinExistence type="predicted"/>
<dbReference type="AlphaFoldDB" id="A0A9W6T568"/>
<gene>
    <name evidence="2" type="ORF">Amon01_000960900</name>
</gene>
<evidence type="ECO:0000313" key="2">
    <source>
        <dbReference type="EMBL" id="GME77170.1"/>
    </source>
</evidence>
<sequence>MERNMIDYEANRRVEIEMSKLKLKQEQQEQQQEQQQNNNNHGQWTVAEAEAVYVYTELVFKGGCENVVDVDVDVDVEKEPTIGNLKFMHGWIKAYVHAIEAARSSSYGISYMGSSKLINK</sequence>
<protein>
    <submittedName>
        <fullName evidence="2">Unnamed protein product</fullName>
    </submittedName>
</protein>
<feature type="compositionally biased region" description="Low complexity" evidence="1">
    <location>
        <begin position="28"/>
        <end position="40"/>
    </location>
</feature>
<dbReference type="EMBL" id="BSXU01012429">
    <property type="protein sequence ID" value="GME77170.1"/>
    <property type="molecule type" value="Genomic_DNA"/>
</dbReference>
<accession>A0A9W6T568</accession>
<evidence type="ECO:0000256" key="1">
    <source>
        <dbReference type="SAM" id="MobiDB-lite"/>
    </source>
</evidence>
<keyword evidence="3" id="KW-1185">Reference proteome</keyword>